<reference evidence="3 4" key="1">
    <citation type="submission" date="2024-12" db="EMBL/GenBank/DDBJ databases">
        <title>The unique morphological basis and parallel evolutionary history of personate flowers in Penstemon.</title>
        <authorList>
            <person name="Depatie T.H."/>
            <person name="Wessinger C.A."/>
        </authorList>
    </citation>
    <scope>NUCLEOTIDE SEQUENCE [LARGE SCALE GENOMIC DNA]</scope>
    <source>
        <strain evidence="3">WTNN_2</strain>
        <tissue evidence="3">Leaf</tissue>
    </source>
</reference>
<dbReference type="AlphaFoldDB" id="A0ABD3TP70"/>
<name>A0ABD3TP70_9LAMI</name>
<protein>
    <recommendedName>
        <fullName evidence="2">LOB domain-containing protein</fullName>
    </recommendedName>
</protein>
<dbReference type="PROSITE" id="PS50891">
    <property type="entry name" value="LOB"/>
    <property type="match status" value="1"/>
</dbReference>
<feature type="domain" description="LOB" evidence="2">
    <location>
        <begin position="6"/>
        <end position="108"/>
    </location>
</feature>
<evidence type="ECO:0000256" key="1">
    <source>
        <dbReference type="ARBA" id="ARBA00005474"/>
    </source>
</evidence>
<evidence type="ECO:0000259" key="2">
    <source>
        <dbReference type="PROSITE" id="PS50891"/>
    </source>
</evidence>
<comment type="caution">
    <text evidence="3">The sequence shown here is derived from an EMBL/GenBank/DDBJ whole genome shotgun (WGS) entry which is preliminary data.</text>
</comment>
<sequence length="164" mass="18328">MTGLNSSCGACKFLRRRCTNECIFAPYFSYEHATTHFSAVHKVFGASNVSKLLSCLPVLERTDAAITVAYEALARMHDPVYGCVSHIFSLQQQIACLMEEIEVIENQMANRAVDICNNPYLFTQSNIDQSVPILDSEIAAVDQISEIYLDSGIIERLLQELDQD</sequence>
<dbReference type="PANTHER" id="PTHR31529">
    <property type="entry name" value="LOB DOMAIN CONTAINING PROTEIN"/>
    <property type="match status" value="1"/>
</dbReference>
<dbReference type="Proteomes" id="UP001634393">
    <property type="component" value="Unassembled WGS sequence"/>
</dbReference>
<dbReference type="InterPro" id="IPR004883">
    <property type="entry name" value="LOB"/>
</dbReference>
<evidence type="ECO:0000313" key="4">
    <source>
        <dbReference type="Proteomes" id="UP001634393"/>
    </source>
</evidence>
<gene>
    <name evidence="3" type="ORF">ACJIZ3_023027</name>
</gene>
<accession>A0ABD3TP70</accession>
<keyword evidence="4" id="KW-1185">Reference proteome</keyword>
<dbReference type="PANTHER" id="PTHR31529:SF50">
    <property type="entry name" value="LOB DOMAIN PROTEIN"/>
    <property type="match status" value="1"/>
</dbReference>
<comment type="similarity">
    <text evidence="1">Belongs to the LOB domain-containing protein family.</text>
</comment>
<proteinExistence type="inferred from homology"/>
<evidence type="ECO:0000313" key="3">
    <source>
        <dbReference type="EMBL" id="KAL3838436.1"/>
    </source>
</evidence>
<organism evidence="3 4">
    <name type="scientific">Penstemon smallii</name>
    <dbReference type="NCBI Taxonomy" id="265156"/>
    <lineage>
        <taxon>Eukaryota</taxon>
        <taxon>Viridiplantae</taxon>
        <taxon>Streptophyta</taxon>
        <taxon>Embryophyta</taxon>
        <taxon>Tracheophyta</taxon>
        <taxon>Spermatophyta</taxon>
        <taxon>Magnoliopsida</taxon>
        <taxon>eudicotyledons</taxon>
        <taxon>Gunneridae</taxon>
        <taxon>Pentapetalae</taxon>
        <taxon>asterids</taxon>
        <taxon>lamiids</taxon>
        <taxon>Lamiales</taxon>
        <taxon>Plantaginaceae</taxon>
        <taxon>Cheloneae</taxon>
        <taxon>Penstemon</taxon>
    </lineage>
</organism>
<dbReference type="Pfam" id="PF03195">
    <property type="entry name" value="LOB"/>
    <property type="match status" value="1"/>
</dbReference>
<dbReference type="EMBL" id="JBJXBP010000003">
    <property type="protein sequence ID" value="KAL3838436.1"/>
    <property type="molecule type" value="Genomic_DNA"/>
</dbReference>